<gene>
    <name evidence="2" type="ORF">CHRIB12_LOCUS23332</name>
</gene>
<dbReference type="OrthoDB" id="2437253at2759"/>
<proteinExistence type="predicted"/>
<evidence type="ECO:0000313" key="2">
    <source>
        <dbReference type="EMBL" id="CAB5394456.1"/>
    </source>
</evidence>
<accession>A0A916EK13</accession>
<feature type="compositionally biased region" description="Low complexity" evidence="1">
    <location>
        <begin position="87"/>
        <end position="99"/>
    </location>
</feature>
<comment type="caution">
    <text evidence="2">The sequence shown here is derived from an EMBL/GenBank/DDBJ whole genome shotgun (WGS) entry which is preliminary data.</text>
</comment>
<feature type="region of interest" description="Disordered" evidence="1">
    <location>
        <begin position="62"/>
        <end position="99"/>
    </location>
</feature>
<evidence type="ECO:0000313" key="3">
    <source>
        <dbReference type="Proteomes" id="UP000684084"/>
    </source>
</evidence>
<evidence type="ECO:0000256" key="1">
    <source>
        <dbReference type="SAM" id="MobiDB-lite"/>
    </source>
</evidence>
<reference evidence="2" key="1">
    <citation type="submission" date="2020-05" db="EMBL/GenBank/DDBJ databases">
        <authorList>
            <person name="Rincon C."/>
            <person name="Sanders R I."/>
            <person name="Robbins C."/>
            <person name="Chaturvedi A."/>
        </authorList>
    </citation>
    <scope>NUCLEOTIDE SEQUENCE</scope>
    <source>
        <strain evidence="2">CHB12</strain>
    </source>
</reference>
<protein>
    <submittedName>
        <fullName evidence="2">Uncharacterized protein</fullName>
    </submittedName>
</protein>
<name>A0A916EK13_9GLOM</name>
<feature type="compositionally biased region" description="Basic and acidic residues" evidence="1">
    <location>
        <begin position="62"/>
        <end position="71"/>
    </location>
</feature>
<dbReference type="AlphaFoldDB" id="A0A916EK13"/>
<dbReference type="EMBL" id="CAGKOT010000089">
    <property type="protein sequence ID" value="CAB5394456.1"/>
    <property type="molecule type" value="Genomic_DNA"/>
</dbReference>
<dbReference type="Proteomes" id="UP000684084">
    <property type="component" value="Unassembled WGS sequence"/>
</dbReference>
<sequence length="175" mass="19994">MKISDTFYKFTIVLTCAADGTKYSPICVFRGTELPYGEKVPDKDKAKFPTIDSIIKEIKADDANQRSRSQDDEFNSEYTIETETEEVNNNNEKTSENTNEGTVTEIRAMFDEYVFTETDQLEGTSAFVPLSPETMHPDHTQSSHIHPTLLRTDFIQSTSTTNRRHSNINSAQYFR</sequence>
<feature type="compositionally biased region" description="Acidic residues" evidence="1">
    <location>
        <begin position="72"/>
        <end position="86"/>
    </location>
</feature>
<organism evidence="2 3">
    <name type="scientific">Rhizophagus irregularis</name>
    <dbReference type="NCBI Taxonomy" id="588596"/>
    <lineage>
        <taxon>Eukaryota</taxon>
        <taxon>Fungi</taxon>
        <taxon>Fungi incertae sedis</taxon>
        <taxon>Mucoromycota</taxon>
        <taxon>Glomeromycotina</taxon>
        <taxon>Glomeromycetes</taxon>
        <taxon>Glomerales</taxon>
        <taxon>Glomeraceae</taxon>
        <taxon>Rhizophagus</taxon>
    </lineage>
</organism>